<feature type="compositionally biased region" description="Polar residues" evidence="7">
    <location>
        <begin position="1"/>
        <end position="11"/>
    </location>
</feature>
<dbReference type="GO" id="GO:0003677">
    <property type="term" value="F:DNA binding"/>
    <property type="evidence" value="ECO:0007669"/>
    <property type="project" value="UniProtKB-KW"/>
</dbReference>
<evidence type="ECO:0000256" key="6">
    <source>
        <dbReference type="SAM" id="Coils"/>
    </source>
</evidence>
<dbReference type="EMBL" id="CABPRJ010000500">
    <property type="protein sequence ID" value="VVC29866.1"/>
    <property type="molecule type" value="Genomic_DNA"/>
</dbReference>
<evidence type="ECO:0000313" key="8">
    <source>
        <dbReference type="EMBL" id="VVC29866.1"/>
    </source>
</evidence>
<keyword evidence="9" id="KW-1185">Reference proteome</keyword>
<dbReference type="OrthoDB" id="29058at2759"/>
<feature type="region of interest" description="Disordered" evidence="7">
    <location>
        <begin position="1"/>
        <end position="33"/>
    </location>
</feature>
<keyword evidence="3 5" id="KW-0698">rRNA processing</keyword>
<keyword evidence="4 5" id="KW-0539">Nucleus</keyword>
<dbReference type="AlphaFoldDB" id="A0A5E4MG53"/>
<feature type="coiled-coil region" evidence="6">
    <location>
        <begin position="182"/>
        <end position="209"/>
    </location>
</feature>
<evidence type="ECO:0000256" key="5">
    <source>
        <dbReference type="PIRNR" id="PIRNR015952"/>
    </source>
</evidence>
<reference evidence="8 9" key="1">
    <citation type="submission" date="2019-08" db="EMBL/GenBank/DDBJ databases">
        <authorList>
            <person name="Alioto T."/>
            <person name="Alioto T."/>
            <person name="Gomez Garrido J."/>
        </authorList>
    </citation>
    <scope>NUCLEOTIDE SEQUENCE [LARGE SCALE GENOMIC DNA]</scope>
</reference>
<evidence type="ECO:0000256" key="3">
    <source>
        <dbReference type="ARBA" id="ARBA00022552"/>
    </source>
</evidence>
<dbReference type="GO" id="GO:0006364">
    <property type="term" value="P:rRNA processing"/>
    <property type="evidence" value="ECO:0007669"/>
    <property type="project" value="UniProtKB-UniRule"/>
</dbReference>
<comment type="subcellular location">
    <subcellularLocation>
        <location evidence="1 5">Nucleus</location>
        <location evidence="1 5">Nucleolus</location>
    </subcellularLocation>
</comment>
<dbReference type="GO" id="GO:0032040">
    <property type="term" value="C:small-subunit processome"/>
    <property type="evidence" value="ECO:0007669"/>
    <property type="project" value="UniProtKB-UniRule"/>
</dbReference>
<feature type="compositionally biased region" description="Basic and acidic residues" evidence="7">
    <location>
        <begin position="19"/>
        <end position="33"/>
    </location>
</feature>
<evidence type="ECO:0000313" key="9">
    <source>
        <dbReference type="Proteomes" id="UP000325440"/>
    </source>
</evidence>
<gene>
    <name evidence="8" type="ORF">CINCED_3A019191</name>
</gene>
<name>A0A5E4MG53_9HEMI</name>
<dbReference type="InterPro" id="IPR007144">
    <property type="entry name" value="SSU_processome_Utp11"/>
</dbReference>
<keyword evidence="8" id="KW-0238">DNA-binding</keyword>
<protein>
    <recommendedName>
        <fullName evidence="5">U3 small nucleolar RNA-associated protein 11</fullName>
        <shortName evidence="5">U3 snoRNA-associated protein 11</shortName>
    </recommendedName>
</protein>
<dbReference type="Pfam" id="PF03998">
    <property type="entry name" value="Utp11"/>
    <property type="match status" value="1"/>
</dbReference>
<evidence type="ECO:0000256" key="4">
    <source>
        <dbReference type="ARBA" id="ARBA00023242"/>
    </source>
</evidence>
<evidence type="ECO:0000256" key="1">
    <source>
        <dbReference type="ARBA" id="ARBA00004604"/>
    </source>
</evidence>
<accession>A0A5E4MG53</accession>
<proteinExistence type="inferred from homology"/>
<evidence type="ECO:0000256" key="2">
    <source>
        <dbReference type="ARBA" id="ARBA00008105"/>
    </source>
</evidence>
<dbReference type="PIRSF" id="PIRSF015952">
    <property type="entry name" value="U3snoRNP11"/>
    <property type="match status" value="1"/>
</dbReference>
<comment type="similarity">
    <text evidence="2 5">Belongs to the UTP11 family.</text>
</comment>
<dbReference type="PANTHER" id="PTHR12838:SF0">
    <property type="entry name" value="U3 SMALL NUCLEOLAR RNA-ASSOCIATED PROTEIN 11-RELATED"/>
    <property type="match status" value="1"/>
</dbReference>
<organism evidence="8 9">
    <name type="scientific">Cinara cedri</name>
    <dbReference type="NCBI Taxonomy" id="506608"/>
    <lineage>
        <taxon>Eukaryota</taxon>
        <taxon>Metazoa</taxon>
        <taxon>Ecdysozoa</taxon>
        <taxon>Arthropoda</taxon>
        <taxon>Hexapoda</taxon>
        <taxon>Insecta</taxon>
        <taxon>Pterygota</taxon>
        <taxon>Neoptera</taxon>
        <taxon>Paraneoptera</taxon>
        <taxon>Hemiptera</taxon>
        <taxon>Sternorrhyncha</taxon>
        <taxon>Aphidomorpha</taxon>
        <taxon>Aphidoidea</taxon>
        <taxon>Aphididae</taxon>
        <taxon>Lachninae</taxon>
        <taxon>Cinara</taxon>
    </lineage>
</organism>
<comment type="subunit">
    <text evidence="5">Component of the ribosomal small subunit (SSU) processome.</text>
</comment>
<dbReference type="Proteomes" id="UP000325440">
    <property type="component" value="Unassembled WGS sequence"/>
</dbReference>
<keyword evidence="6" id="KW-0175">Coiled coil</keyword>
<comment type="function">
    <text evidence="5">Involved in nucleolar processing of pre-18S ribosomal RNA.</text>
</comment>
<dbReference type="PANTHER" id="PTHR12838">
    <property type="entry name" value="U3 SMALL NUCLEOLAR RNA-ASSOCIATED PROTEIN 11"/>
    <property type="match status" value="1"/>
</dbReference>
<evidence type="ECO:0000256" key="7">
    <source>
        <dbReference type="SAM" id="MobiDB-lite"/>
    </source>
</evidence>
<sequence length="253" mass="30620">MSSWIKASKVNQKTHRERHQPEHRQKYGLLEKKKDYKVRARHHQERERVLKLLKKRAQNRNPDEFYFHMTKSKVEDGRHTEIREEDEHTEDQIKLMQTRDLKYINMRATMERKKVDRLQSQLHFLDQANQTTNSHIFFNDNDNQCVTDLAEKLGTHPDLVDRKTNRLRLSDLEKIKLPDLDEQTIKEMLSEKKKSYKELERRKKREKELSVVQRKLEIKTHLLSGSKQETPKKIKPATKDAAPIYKWKYERKK</sequence>